<gene>
    <name evidence="2" type="ORF">ACFFH4_01165</name>
</gene>
<keyword evidence="1" id="KW-1133">Transmembrane helix</keyword>
<organism evidence="2 3">
    <name type="scientific">Halalkalibacter alkalisediminis</name>
    <dbReference type="NCBI Taxonomy" id="935616"/>
    <lineage>
        <taxon>Bacteria</taxon>
        <taxon>Bacillati</taxon>
        <taxon>Bacillota</taxon>
        <taxon>Bacilli</taxon>
        <taxon>Bacillales</taxon>
        <taxon>Bacillaceae</taxon>
        <taxon>Halalkalibacter</taxon>
    </lineage>
</organism>
<name>A0ABV6NAA4_9BACI</name>
<protein>
    <submittedName>
        <fullName evidence="2">Uncharacterized protein</fullName>
    </submittedName>
</protein>
<reference evidence="2 3" key="1">
    <citation type="submission" date="2024-09" db="EMBL/GenBank/DDBJ databases">
        <authorList>
            <person name="Sun Q."/>
            <person name="Mori K."/>
        </authorList>
    </citation>
    <scope>NUCLEOTIDE SEQUENCE [LARGE SCALE GENOMIC DNA]</scope>
    <source>
        <strain evidence="2 3">NCAIM B.02301</strain>
    </source>
</reference>
<dbReference type="RefSeq" id="WP_273842923.1">
    <property type="nucleotide sequence ID" value="NZ_JAQQWT010000006.1"/>
</dbReference>
<accession>A0ABV6NAA4</accession>
<feature type="transmembrane region" description="Helical" evidence="1">
    <location>
        <begin position="5"/>
        <end position="22"/>
    </location>
</feature>
<evidence type="ECO:0000256" key="1">
    <source>
        <dbReference type="SAM" id="Phobius"/>
    </source>
</evidence>
<proteinExistence type="predicted"/>
<evidence type="ECO:0000313" key="2">
    <source>
        <dbReference type="EMBL" id="MFC0557660.1"/>
    </source>
</evidence>
<keyword evidence="1" id="KW-0812">Transmembrane</keyword>
<dbReference type="Proteomes" id="UP001589833">
    <property type="component" value="Unassembled WGS sequence"/>
</dbReference>
<sequence>MTRFIIIIGILLTLIGYYFYILSLMNLFPIWISVPFLISSIALTLSPLAAQKRFKGFR</sequence>
<keyword evidence="1" id="KW-0472">Membrane</keyword>
<feature type="transmembrane region" description="Helical" evidence="1">
    <location>
        <begin position="28"/>
        <end position="50"/>
    </location>
</feature>
<evidence type="ECO:0000313" key="3">
    <source>
        <dbReference type="Proteomes" id="UP001589833"/>
    </source>
</evidence>
<comment type="caution">
    <text evidence="2">The sequence shown here is derived from an EMBL/GenBank/DDBJ whole genome shotgun (WGS) entry which is preliminary data.</text>
</comment>
<dbReference type="EMBL" id="JBHLTR010000003">
    <property type="protein sequence ID" value="MFC0557660.1"/>
    <property type="molecule type" value="Genomic_DNA"/>
</dbReference>
<keyword evidence="3" id="KW-1185">Reference proteome</keyword>